<proteinExistence type="predicted"/>
<evidence type="ECO:0008006" key="4">
    <source>
        <dbReference type="Google" id="ProtNLM"/>
    </source>
</evidence>
<dbReference type="AlphaFoldDB" id="A0A328BGD9"/>
<evidence type="ECO:0000256" key="1">
    <source>
        <dbReference type="SAM" id="SignalP"/>
    </source>
</evidence>
<comment type="caution">
    <text evidence="2">The sequence shown here is derived from an EMBL/GenBank/DDBJ whole genome shotgun (WGS) entry which is preliminary data.</text>
</comment>
<dbReference type="NCBIfam" id="TIGR04433">
    <property type="entry name" value="UrcA_uranyl"/>
    <property type="match status" value="1"/>
</dbReference>
<sequence length="104" mass="10890">MKTITPALIAALVFAAPAAAAPSVAVRVGDLDLTNARQAAEMLRRLDVAAARACGAETASVREMQTAVRRSDCYAKAMEQALTELRAPVVESLYRGDRSAAAAD</sequence>
<gene>
    <name evidence="2" type="ORF">DJ019_10065</name>
</gene>
<evidence type="ECO:0000313" key="3">
    <source>
        <dbReference type="Proteomes" id="UP000249524"/>
    </source>
</evidence>
<feature type="signal peptide" evidence="1">
    <location>
        <begin position="1"/>
        <end position="20"/>
    </location>
</feature>
<dbReference type="EMBL" id="QFYS01000003">
    <property type="protein sequence ID" value="RAK66572.1"/>
    <property type="molecule type" value="Genomic_DNA"/>
</dbReference>
<evidence type="ECO:0000313" key="2">
    <source>
        <dbReference type="EMBL" id="RAK66572.1"/>
    </source>
</evidence>
<feature type="chain" id="PRO_5016415858" description="UrcA family protein" evidence="1">
    <location>
        <begin position="21"/>
        <end position="104"/>
    </location>
</feature>
<dbReference type="RefSeq" id="WP_111275880.1">
    <property type="nucleotide sequence ID" value="NZ_QFYS01000003.1"/>
</dbReference>
<keyword evidence="1" id="KW-0732">Signal</keyword>
<name>A0A328BGD9_9CAUL</name>
<dbReference type="OrthoDB" id="7190884at2"/>
<protein>
    <recommendedName>
        <fullName evidence="4">UrcA family protein</fullName>
    </recommendedName>
</protein>
<reference evidence="2 3" key="1">
    <citation type="submission" date="2018-05" db="EMBL/GenBank/DDBJ databases">
        <authorList>
            <person name="Lanie J.A."/>
            <person name="Ng W.-L."/>
            <person name="Kazmierczak K.M."/>
            <person name="Andrzejewski T.M."/>
            <person name="Davidsen T.M."/>
            <person name="Wayne K.J."/>
            <person name="Tettelin H."/>
            <person name="Glass J.I."/>
            <person name="Rusch D."/>
            <person name="Podicherti R."/>
            <person name="Tsui H.-C.T."/>
            <person name="Winkler M.E."/>
        </authorList>
    </citation>
    <scope>NUCLEOTIDE SEQUENCE [LARGE SCALE GENOMIC DNA]</scope>
    <source>
        <strain evidence="2 3">BUT-10</strain>
    </source>
</reference>
<keyword evidence="3" id="KW-1185">Reference proteome</keyword>
<dbReference type="Proteomes" id="UP000249524">
    <property type="component" value="Unassembled WGS sequence"/>
</dbReference>
<dbReference type="InterPro" id="IPR030972">
    <property type="entry name" value="UrcA_uranyl"/>
</dbReference>
<organism evidence="2 3">
    <name type="scientific">Phenylobacterium kunshanense</name>
    <dbReference type="NCBI Taxonomy" id="1445034"/>
    <lineage>
        <taxon>Bacteria</taxon>
        <taxon>Pseudomonadati</taxon>
        <taxon>Pseudomonadota</taxon>
        <taxon>Alphaproteobacteria</taxon>
        <taxon>Caulobacterales</taxon>
        <taxon>Caulobacteraceae</taxon>
        <taxon>Phenylobacterium</taxon>
    </lineage>
</organism>
<accession>A0A328BGD9</accession>